<name>A0A652YSD5_NOCGL</name>
<keyword evidence="2" id="KW-1003">Cell membrane</keyword>
<keyword evidence="4" id="KW-1133">Transmembrane helix</keyword>
<reference evidence="7" key="1">
    <citation type="submission" date="2019-07" db="EMBL/GenBank/DDBJ databases">
        <title>Genomic Encyclopedia of Type Strains, Phase IV (KMG-IV): sequencing the most valuable type-strain genomes for metagenomic binning, comparative biology and taxonomic classification.</title>
        <authorList>
            <person name="Goeker M."/>
        </authorList>
    </citation>
    <scope>NUCLEOTIDE SEQUENCE</scope>
    <source>
        <strain evidence="7">DSM 44596</strain>
    </source>
</reference>
<dbReference type="AlphaFoldDB" id="A0A652YSD5"/>
<dbReference type="EMBL" id="VNIQ01000002">
    <property type="protein sequence ID" value="TYQ06015.1"/>
    <property type="molecule type" value="Genomic_DNA"/>
</dbReference>
<evidence type="ECO:0000256" key="4">
    <source>
        <dbReference type="ARBA" id="ARBA00022989"/>
    </source>
</evidence>
<evidence type="ECO:0000256" key="5">
    <source>
        <dbReference type="ARBA" id="ARBA00023136"/>
    </source>
</evidence>
<feature type="domain" description="Cardiolipin synthase N-terminal" evidence="6">
    <location>
        <begin position="32"/>
        <end position="74"/>
    </location>
</feature>
<dbReference type="GO" id="GO:0005886">
    <property type="term" value="C:plasma membrane"/>
    <property type="evidence" value="ECO:0007669"/>
    <property type="project" value="UniProtKB-SubCell"/>
</dbReference>
<organism evidence="7">
    <name type="scientific">Nocardia globerula</name>
    <dbReference type="NCBI Taxonomy" id="1818"/>
    <lineage>
        <taxon>Bacteria</taxon>
        <taxon>Bacillati</taxon>
        <taxon>Actinomycetota</taxon>
        <taxon>Actinomycetes</taxon>
        <taxon>Mycobacteriales</taxon>
        <taxon>Nocardiaceae</taxon>
        <taxon>Nocardia</taxon>
    </lineage>
</organism>
<evidence type="ECO:0000313" key="7">
    <source>
        <dbReference type="EMBL" id="TYQ06015.1"/>
    </source>
</evidence>
<evidence type="ECO:0000256" key="2">
    <source>
        <dbReference type="ARBA" id="ARBA00022475"/>
    </source>
</evidence>
<evidence type="ECO:0000256" key="1">
    <source>
        <dbReference type="ARBA" id="ARBA00004651"/>
    </source>
</evidence>
<dbReference type="Pfam" id="PF13396">
    <property type="entry name" value="PLDc_N"/>
    <property type="match status" value="1"/>
</dbReference>
<evidence type="ECO:0000256" key="3">
    <source>
        <dbReference type="ARBA" id="ARBA00022692"/>
    </source>
</evidence>
<sequence>MEEHDVNEETHNPTVPIGFDIAWSVFMLLWIVLTVTAVVSIVRSDADPVAKIGWSALSVILPIVGPAAWFFASRRRQNAL</sequence>
<comment type="caution">
    <text evidence="7">The sequence shown here is derived from an EMBL/GenBank/DDBJ whole genome shotgun (WGS) entry which is preliminary data.</text>
</comment>
<accession>A0A652YSD5</accession>
<evidence type="ECO:0000259" key="6">
    <source>
        <dbReference type="Pfam" id="PF13396"/>
    </source>
</evidence>
<protein>
    <submittedName>
        <fullName evidence="7">Phospholipase D-like protein</fullName>
    </submittedName>
</protein>
<keyword evidence="5" id="KW-0472">Membrane</keyword>
<dbReference type="InterPro" id="IPR027379">
    <property type="entry name" value="CLS_N"/>
</dbReference>
<comment type="subcellular location">
    <subcellularLocation>
        <location evidence="1">Cell membrane</location>
        <topology evidence="1">Multi-pass membrane protein</topology>
    </subcellularLocation>
</comment>
<keyword evidence="3" id="KW-0812">Transmembrane</keyword>
<gene>
    <name evidence="7" type="ORF">FNL38_102144</name>
</gene>
<proteinExistence type="predicted"/>